<feature type="coiled-coil region" evidence="1">
    <location>
        <begin position="94"/>
        <end position="149"/>
    </location>
</feature>
<dbReference type="PANTHER" id="PTHR35796:SF3">
    <property type="entry name" value="BHLH DOMAIN-CONTAINING PROTEIN"/>
    <property type="match status" value="1"/>
</dbReference>
<evidence type="ECO:0000256" key="1">
    <source>
        <dbReference type="SAM" id="Coils"/>
    </source>
</evidence>
<keyword evidence="4" id="KW-1185">Reference proteome</keyword>
<dbReference type="AlphaFoldDB" id="A0A8K1FGA8"/>
<feature type="compositionally biased region" description="Low complexity" evidence="2">
    <location>
        <begin position="52"/>
        <end position="65"/>
    </location>
</feature>
<dbReference type="PANTHER" id="PTHR35796">
    <property type="entry name" value="HYPOTHETICAL CYTOSOLIC PROTEIN"/>
    <property type="match status" value="1"/>
</dbReference>
<proteinExistence type="predicted"/>
<organism evidence="3 4">
    <name type="scientific">Pythium oligandrum</name>
    <name type="common">Mycoparasitic fungus</name>
    <dbReference type="NCBI Taxonomy" id="41045"/>
    <lineage>
        <taxon>Eukaryota</taxon>
        <taxon>Sar</taxon>
        <taxon>Stramenopiles</taxon>
        <taxon>Oomycota</taxon>
        <taxon>Peronosporomycetes</taxon>
        <taxon>Pythiales</taxon>
        <taxon>Pythiaceae</taxon>
        <taxon>Pythium</taxon>
    </lineage>
</organism>
<accession>A0A8K1FGA8</accession>
<evidence type="ECO:0000313" key="3">
    <source>
        <dbReference type="EMBL" id="TMW59819.1"/>
    </source>
</evidence>
<dbReference type="Proteomes" id="UP000794436">
    <property type="component" value="Unassembled WGS sequence"/>
</dbReference>
<evidence type="ECO:0000313" key="4">
    <source>
        <dbReference type="Proteomes" id="UP000794436"/>
    </source>
</evidence>
<gene>
    <name evidence="3" type="ORF">Poli38472_004888</name>
</gene>
<name>A0A8K1FGA8_PYTOL</name>
<dbReference type="EMBL" id="SPLM01000109">
    <property type="protein sequence ID" value="TMW59819.1"/>
    <property type="molecule type" value="Genomic_DNA"/>
</dbReference>
<protein>
    <submittedName>
        <fullName evidence="3">Uncharacterized protein</fullName>
    </submittedName>
</protein>
<dbReference type="OrthoDB" id="122626at2759"/>
<feature type="compositionally biased region" description="Polar residues" evidence="2">
    <location>
        <begin position="41"/>
        <end position="51"/>
    </location>
</feature>
<keyword evidence="1" id="KW-0175">Coiled coil</keyword>
<sequence length="441" mass="49943">MTSDVTPHELGEELETLLGGEGSAQATLEAALAFVDEFQSQEEWGSAQTTESSSSSQIDSPPAAKESSEEETPKPTKKPRVRKPDRTREELLYLRETVGELEKKVSELKDTERKHTERLETNSAWAKFASRQRTERERSEAENARLRSMYEEQIRLGKTLDRMFQKRGYMELLGADLANQSVKRVRGQPGSGLTVHELEEDLNRTVRAMYEQVDAISSTHHFTHQDTATPKRVVELLSDDATGTKVRTVDSRVLPFDYVETADAIWEFVMDRVHYNATCRFQRNEQSVSTKISSGRMGWLGTTDQFRVITVAQRHVEPDRVVIVSCMLLEPCQLGGTSLDGIWMRMCAWHIIQPGPNDSPDRPAALKHTFFEATPEVYGRFDEFSAGEWEPESGVGALTDFILHAVDGQMELNNQRVENHLADQLLRLQIQDSTPSRSLDK</sequence>
<feature type="region of interest" description="Disordered" evidence="2">
    <location>
        <begin position="39"/>
        <end position="89"/>
    </location>
</feature>
<evidence type="ECO:0000256" key="2">
    <source>
        <dbReference type="SAM" id="MobiDB-lite"/>
    </source>
</evidence>
<reference evidence="3" key="1">
    <citation type="submission" date="2019-03" db="EMBL/GenBank/DDBJ databases">
        <title>Long read genome sequence of the mycoparasitic Pythium oligandrum ATCC 38472 isolated from sugarbeet rhizosphere.</title>
        <authorList>
            <person name="Gaulin E."/>
        </authorList>
    </citation>
    <scope>NUCLEOTIDE SEQUENCE</scope>
    <source>
        <strain evidence="3">ATCC 38472_TT</strain>
    </source>
</reference>
<comment type="caution">
    <text evidence="3">The sequence shown here is derived from an EMBL/GenBank/DDBJ whole genome shotgun (WGS) entry which is preliminary data.</text>
</comment>